<dbReference type="Proteomes" id="UP001058003">
    <property type="component" value="Chromosome"/>
</dbReference>
<dbReference type="RefSeq" id="WP_033367922.1">
    <property type="nucleotide sequence ID" value="NZ_CP073767.1"/>
</dbReference>
<dbReference type="OrthoDB" id="864726at2"/>
<protein>
    <submittedName>
        <fullName evidence="2">Uncharacterized protein</fullName>
    </submittedName>
</protein>
<evidence type="ECO:0000313" key="2">
    <source>
        <dbReference type="EMBL" id="UWZ51060.1"/>
    </source>
</evidence>
<reference evidence="2" key="1">
    <citation type="submission" date="2021-04" db="EMBL/GenBank/DDBJ databases">
        <title>Dactylosporangium aurantiacum NRRL B-8018 full assembly.</title>
        <authorList>
            <person name="Hartkoorn R.C."/>
            <person name="Beaudoing E."/>
            <person name="Hot D."/>
        </authorList>
    </citation>
    <scope>NUCLEOTIDE SEQUENCE</scope>
    <source>
        <strain evidence="2">NRRL B-8018</strain>
    </source>
</reference>
<proteinExistence type="predicted"/>
<dbReference type="AlphaFoldDB" id="A0A9Q9IEJ1"/>
<keyword evidence="3" id="KW-1185">Reference proteome</keyword>
<gene>
    <name evidence="2" type="ORF">Daura_30325</name>
</gene>
<name>A0A9Q9IEJ1_9ACTN</name>
<dbReference type="KEGG" id="daur:Daura_30325"/>
<feature type="region of interest" description="Disordered" evidence="1">
    <location>
        <begin position="48"/>
        <end position="68"/>
    </location>
</feature>
<accession>A0A9Q9IEJ1</accession>
<feature type="compositionally biased region" description="Basic residues" evidence="1">
    <location>
        <begin position="53"/>
        <end position="67"/>
    </location>
</feature>
<dbReference type="EMBL" id="CP073767">
    <property type="protein sequence ID" value="UWZ51060.1"/>
    <property type="molecule type" value="Genomic_DNA"/>
</dbReference>
<evidence type="ECO:0000256" key="1">
    <source>
        <dbReference type="SAM" id="MobiDB-lite"/>
    </source>
</evidence>
<sequence>MPADRQRPDTAWTALAELGVTLADLRRDARPAVPTFDEYLPQVLAAAGPTAHRVGKPRRRPSTRRARTPAELTDVNHVARTTGNDTTLDALLLRLHTETACRRAGGTT</sequence>
<organism evidence="2 3">
    <name type="scientific">Dactylosporangium aurantiacum</name>
    <dbReference type="NCBI Taxonomy" id="35754"/>
    <lineage>
        <taxon>Bacteria</taxon>
        <taxon>Bacillati</taxon>
        <taxon>Actinomycetota</taxon>
        <taxon>Actinomycetes</taxon>
        <taxon>Micromonosporales</taxon>
        <taxon>Micromonosporaceae</taxon>
        <taxon>Dactylosporangium</taxon>
    </lineage>
</organism>
<evidence type="ECO:0000313" key="3">
    <source>
        <dbReference type="Proteomes" id="UP001058003"/>
    </source>
</evidence>